<comment type="caution">
    <text evidence="2">The sequence shown here is derived from an EMBL/GenBank/DDBJ whole genome shotgun (WGS) entry which is preliminary data.</text>
</comment>
<dbReference type="Pfam" id="PF03457">
    <property type="entry name" value="HA"/>
    <property type="match status" value="1"/>
</dbReference>
<dbReference type="InterPro" id="IPR005114">
    <property type="entry name" value="Helicase_assoc"/>
</dbReference>
<dbReference type="OrthoDB" id="70932at2759"/>
<dbReference type="PANTHER" id="PTHR37066">
    <property type="entry name" value="HELICASE-ASSOCIATED"/>
    <property type="match status" value="1"/>
</dbReference>
<dbReference type="PANTHER" id="PTHR37066:SF1">
    <property type="entry name" value="LNS2_PITP DOMAIN-CONTAINING PROTEIN"/>
    <property type="match status" value="1"/>
</dbReference>
<proteinExistence type="predicted"/>
<name>A0A8T1WNN3_9STRA</name>
<organism evidence="2 3">
    <name type="scientific">Phytophthora boehmeriae</name>
    <dbReference type="NCBI Taxonomy" id="109152"/>
    <lineage>
        <taxon>Eukaryota</taxon>
        <taxon>Sar</taxon>
        <taxon>Stramenopiles</taxon>
        <taxon>Oomycota</taxon>
        <taxon>Peronosporomycetes</taxon>
        <taxon>Peronosporales</taxon>
        <taxon>Peronosporaceae</taxon>
        <taxon>Phytophthora</taxon>
    </lineage>
</organism>
<protein>
    <recommendedName>
        <fullName evidence="1">Helicase-associated domain-containing protein</fullName>
    </recommendedName>
</protein>
<evidence type="ECO:0000259" key="1">
    <source>
        <dbReference type="Pfam" id="PF03457"/>
    </source>
</evidence>
<evidence type="ECO:0000313" key="3">
    <source>
        <dbReference type="Proteomes" id="UP000693981"/>
    </source>
</evidence>
<dbReference type="Proteomes" id="UP000693981">
    <property type="component" value="Unassembled WGS sequence"/>
</dbReference>
<sequence>MRRMKAGLGRFLSTSRGHDGHATLATALRAFYEQNQHFVVPYRFQVPSDSSSPSSEWPQETRGFKLGREVRKFVRLNAQNKPNYLQITQQLKDIGFPEIQDWKKFYWEQVEVPALRAYKHTKGDLLVPRPFVVPQGDVQWPRATWGTKLGVQVNTLRSAKEKLLEYQIQDLDKMGFVWVVSDYVWDKQFMPALRRYREIYGHAQIQQSFVVGQDGEEWQENLRGYRLGKMVNRIRTLSAFGDYVVRDQKELEELGFWLSSYDHKWQTIVLPAFKTFHSIYGHCHLETDFVVPEEEPWSPEMWGMRLGYIANNIRSRGDYFRQIAGDMQQLEDIGFVWNVPAAKWKNQVIPALTTFVHVHGHSDVPPGFVVPSHKPWPEMTWGFRLGVLVEKAARRKKFSDFIEIDRLQLESLGFFWSAVPDDDSDYDDIDDDYN</sequence>
<dbReference type="EMBL" id="JAGDFL010000320">
    <property type="protein sequence ID" value="KAG7393319.1"/>
    <property type="molecule type" value="Genomic_DNA"/>
</dbReference>
<dbReference type="AlphaFoldDB" id="A0A8T1WNN3"/>
<evidence type="ECO:0000313" key="2">
    <source>
        <dbReference type="EMBL" id="KAG7393319.1"/>
    </source>
</evidence>
<accession>A0A8T1WNN3</accession>
<reference evidence="2" key="1">
    <citation type="submission" date="2021-02" db="EMBL/GenBank/DDBJ databases">
        <authorList>
            <person name="Palmer J.M."/>
        </authorList>
    </citation>
    <scope>NUCLEOTIDE SEQUENCE</scope>
    <source>
        <strain evidence="2">SCRP23</strain>
    </source>
</reference>
<feature type="domain" description="Helicase-associated" evidence="1">
    <location>
        <begin position="107"/>
        <end position="176"/>
    </location>
</feature>
<keyword evidence="3" id="KW-1185">Reference proteome</keyword>
<gene>
    <name evidence="2" type="ORF">PHYBOEH_006128</name>
</gene>